<evidence type="ECO:0000256" key="1">
    <source>
        <dbReference type="SAM" id="Phobius"/>
    </source>
</evidence>
<dbReference type="Pfam" id="PF09990">
    <property type="entry name" value="DUF2231"/>
    <property type="match status" value="1"/>
</dbReference>
<reference evidence="3 4" key="1">
    <citation type="submission" date="2019-03" db="EMBL/GenBank/DDBJ databases">
        <title>Genomic Encyclopedia of Type Strains, Phase IV (KMG-V): Genome sequencing to study the core and pangenomes of soil and plant-associated prokaryotes.</title>
        <authorList>
            <person name="Whitman W."/>
        </authorList>
    </citation>
    <scope>NUCLEOTIDE SEQUENCE [LARGE SCALE GENOMIC DNA]</scope>
    <source>
        <strain evidence="3 4">Hc14</strain>
    </source>
</reference>
<sequence>MTTTKESPLIEGNPRSTAHIADHPIHPMLIPFPVVFVVSTLFCDLAFWRSGSPFWPQAALWLLGGALVFGTLAALAGLTDFLGEKRIRALSDAWQHFIGNAIAIVLTLVNFYLRYQNGDPAVLPEGLLLSLIVVGIFLFTGWKGWEMVYRHRVGVADEETRLR</sequence>
<evidence type="ECO:0000259" key="2">
    <source>
        <dbReference type="Pfam" id="PF09990"/>
    </source>
</evidence>
<dbReference type="AlphaFoldDB" id="A0A4R3PSQ7"/>
<protein>
    <submittedName>
        <fullName evidence="3">Putative membrane protein</fullName>
    </submittedName>
</protein>
<keyword evidence="1" id="KW-0472">Membrane</keyword>
<organism evidence="3 4">
    <name type="scientific">Rhizobium sullae</name>
    <name type="common">Rhizobium hedysari</name>
    <dbReference type="NCBI Taxonomy" id="50338"/>
    <lineage>
        <taxon>Bacteria</taxon>
        <taxon>Pseudomonadati</taxon>
        <taxon>Pseudomonadota</taxon>
        <taxon>Alphaproteobacteria</taxon>
        <taxon>Hyphomicrobiales</taxon>
        <taxon>Rhizobiaceae</taxon>
        <taxon>Rhizobium/Agrobacterium group</taxon>
        <taxon>Rhizobium</taxon>
    </lineage>
</organism>
<keyword evidence="1" id="KW-0812">Transmembrane</keyword>
<feature type="transmembrane region" description="Helical" evidence="1">
    <location>
        <begin position="29"/>
        <end position="48"/>
    </location>
</feature>
<dbReference type="InterPro" id="IPR019251">
    <property type="entry name" value="DUF2231_TM"/>
</dbReference>
<dbReference type="EMBL" id="SMBH01000024">
    <property type="protein sequence ID" value="TCU09649.1"/>
    <property type="molecule type" value="Genomic_DNA"/>
</dbReference>
<gene>
    <name evidence="3" type="ORF">EV132_12449</name>
</gene>
<comment type="caution">
    <text evidence="3">The sequence shown here is derived from an EMBL/GenBank/DDBJ whole genome shotgun (WGS) entry which is preliminary data.</text>
</comment>
<keyword evidence="1" id="KW-1133">Transmembrane helix</keyword>
<dbReference type="PIRSF" id="PIRSF029509">
    <property type="entry name" value="UCP029509"/>
    <property type="match status" value="1"/>
</dbReference>
<dbReference type="InterPro" id="IPR016923">
    <property type="entry name" value="UCP029509"/>
</dbReference>
<feature type="domain" description="DUF2231" evidence="2">
    <location>
        <begin position="23"/>
        <end position="156"/>
    </location>
</feature>
<feature type="transmembrane region" description="Helical" evidence="1">
    <location>
        <begin position="60"/>
        <end position="82"/>
    </location>
</feature>
<proteinExistence type="predicted"/>
<feature type="transmembrane region" description="Helical" evidence="1">
    <location>
        <begin position="94"/>
        <end position="115"/>
    </location>
</feature>
<evidence type="ECO:0000313" key="4">
    <source>
        <dbReference type="Proteomes" id="UP000294576"/>
    </source>
</evidence>
<evidence type="ECO:0000313" key="3">
    <source>
        <dbReference type="EMBL" id="TCU09649.1"/>
    </source>
</evidence>
<accession>A0A4R3PSQ7</accession>
<feature type="transmembrane region" description="Helical" evidence="1">
    <location>
        <begin position="121"/>
        <end position="142"/>
    </location>
</feature>
<name>A0A4R3PSQ7_RHISU</name>
<dbReference type="Proteomes" id="UP000294576">
    <property type="component" value="Unassembled WGS sequence"/>
</dbReference>